<dbReference type="SMART" id="SM00267">
    <property type="entry name" value="GGDEF"/>
    <property type="match status" value="1"/>
</dbReference>
<proteinExistence type="predicted"/>
<evidence type="ECO:0000259" key="1">
    <source>
        <dbReference type="PROSITE" id="PS50112"/>
    </source>
</evidence>
<name>A0ABQ4P9I5_9GAMM</name>
<dbReference type="CDD" id="cd00130">
    <property type="entry name" value="PAS"/>
    <property type="match status" value="2"/>
</dbReference>
<evidence type="ECO:0000259" key="3">
    <source>
        <dbReference type="PROSITE" id="PS50887"/>
    </source>
</evidence>
<dbReference type="PROSITE" id="PS50112">
    <property type="entry name" value="PAS"/>
    <property type="match status" value="2"/>
</dbReference>
<dbReference type="InterPro" id="IPR035965">
    <property type="entry name" value="PAS-like_dom_sf"/>
</dbReference>
<dbReference type="Proteomes" id="UP000761574">
    <property type="component" value="Unassembled WGS sequence"/>
</dbReference>
<dbReference type="SUPFAM" id="SSF55785">
    <property type="entry name" value="PYP-like sensor domain (PAS domain)"/>
    <property type="match status" value="2"/>
</dbReference>
<dbReference type="Pfam" id="PF13426">
    <property type="entry name" value="PAS_9"/>
    <property type="match status" value="2"/>
</dbReference>
<dbReference type="InterPro" id="IPR029787">
    <property type="entry name" value="Nucleotide_cyclase"/>
</dbReference>
<dbReference type="PANTHER" id="PTHR46663">
    <property type="entry name" value="DIGUANYLATE CYCLASE DGCT-RELATED"/>
    <property type="match status" value="1"/>
</dbReference>
<keyword evidence="5" id="KW-1185">Reference proteome</keyword>
<dbReference type="RefSeq" id="WP_119978820.1">
    <property type="nucleotide sequence ID" value="NZ_BPFB01000008.1"/>
</dbReference>
<dbReference type="CDD" id="cd01949">
    <property type="entry name" value="GGDEF"/>
    <property type="match status" value="1"/>
</dbReference>
<dbReference type="NCBIfam" id="TIGR00229">
    <property type="entry name" value="sensory_box"/>
    <property type="match status" value="2"/>
</dbReference>
<dbReference type="PROSITE" id="PS50113">
    <property type="entry name" value="PAC"/>
    <property type="match status" value="2"/>
</dbReference>
<dbReference type="NCBIfam" id="TIGR00254">
    <property type="entry name" value="GGDEF"/>
    <property type="match status" value="1"/>
</dbReference>
<reference evidence="4 5" key="1">
    <citation type="submission" date="2021-05" db="EMBL/GenBank/DDBJ databases">
        <title>Molecular characterization for Shewanella algae harboring chromosomal blaOXA-55-like strains isolated from clinical and environment sample.</title>
        <authorList>
            <person name="Ohama Y."/>
            <person name="Aoki K."/>
            <person name="Harada S."/>
            <person name="Moriya K."/>
            <person name="Ishii Y."/>
            <person name="Tateda K."/>
        </authorList>
    </citation>
    <scope>NUCLEOTIDE SEQUENCE [LARGE SCALE GENOMIC DNA]</scope>
    <source>
        <strain evidence="4 5">LMG 23746</strain>
    </source>
</reference>
<sequence length="427" mass="47817">MLNALNDKADIANSDLLTMLRMGVEQSFNAVIITDADLGKSGTKILYANPAFCKMTGYQANELRGLSPRILQGPLTCPNVINQLRHCLKNNQNFHGSAVNYKKDGSTYYVEWNISPVFDDTGEVSHFISIQQDVSHKIVSDNTEQILMEALNTTPDSVMITDTNGIINYVNQGFVSQTGYSYSDILGQRPSMLKSGEHQQEFYQELWDTLLKGNTFRATFLNKRKNASQYYSDQSITPIKDNIGNTTHYISVSKDLSERVRDEQAFREISKLDALTGVLIRSAGELEIEKYFMKSLHGTPFSLSMIDIDHFKSINDQWGHPTGDKILQIVAETIKSCLRLTDHVIRWGGEEFLLLFDNCDLNAANGLVERCRIAVANIDYPQIEGVTISAGVAQLHAKEDVASLIARADRALYQSKAEGRNKVSLQR</sequence>
<dbReference type="InterPro" id="IPR000014">
    <property type="entry name" value="PAS"/>
</dbReference>
<feature type="domain" description="PAS" evidence="1">
    <location>
        <begin position="16"/>
        <end position="65"/>
    </location>
</feature>
<evidence type="ECO:0000313" key="4">
    <source>
        <dbReference type="EMBL" id="GIU44099.1"/>
    </source>
</evidence>
<feature type="domain" description="GGDEF" evidence="3">
    <location>
        <begin position="299"/>
        <end position="427"/>
    </location>
</feature>
<evidence type="ECO:0000259" key="2">
    <source>
        <dbReference type="PROSITE" id="PS50113"/>
    </source>
</evidence>
<dbReference type="PANTHER" id="PTHR46663:SF4">
    <property type="entry name" value="DIGUANYLATE CYCLASE DGCT-RELATED"/>
    <property type="match status" value="1"/>
</dbReference>
<feature type="domain" description="PAC" evidence="2">
    <location>
        <begin position="214"/>
        <end position="268"/>
    </location>
</feature>
<dbReference type="SUPFAM" id="SSF55073">
    <property type="entry name" value="Nucleotide cyclase"/>
    <property type="match status" value="1"/>
</dbReference>
<dbReference type="InterPro" id="IPR000700">
    <property type="entry name" value="PAS-assoc_C"/>
</dbReference>
<dbReference type="PROSITE" id="PS50887">
    <property type="entry name" value="GGDEF"/>
    <property type="match status" value="1"/>
</dbReference>
<dbReference type="InterPro" id="IPR000160">
    <property type="entry name" value="GGDEF_dom"/>
</dbReference>
<dbReference type="InterPro" id="IPR052163">
    <property type="entry name" value="DGC-Regulatory_Protein"/>
</dbReference>
<feature type="domain" description="PAS" evidence="1">
    <location>
        <begin position="143"/>
        <end position="188"/>
    </location>
</feature>
<dbReference type="SMART" id="SM00086">
    <property type="entry name" value="PAC"/>
    <property type="match status" value="2"/>
</dbReference>
<evidence type="ECO:0000313" key="5">
    <source>
        <dbReference type="Proteomes" id="UP000761574"/>
    </source>
</evidence>
<comment type="caution">
    <text evidence="4">The sequence shown here is derived from an EMBL/GenBank/DDBJ whole genome shotgun (WGS) entry which is preliminary data.</text>
</comment>
<dbReference type="EMBL" id="BPFB01000008">
    <property type="protein sequence ID" value="GIU44099.1"/>
    <property type="molecule type" value="Genomic_DNA"/>
</dbReference>
<dbReference type="Pfam" id="PF00990">
    <property type="entry name" value="GGDEF"/>
    <property type="match status" value="1"/>
</dbReference>
<dbReference type="InterPro" id="IPR043128">
    <property type="entry name" value="Rev_trsase/Diguanyl_cyclase"/>
</dbReference>
<protein>
    <submittedName>
        <fullName evidence="4">Diguanylate cyclase</fullName>
    </submittedName>
</protein>
<feature type="domain" description="PAC" evidence="2">
    <location>
        <begin position="92"/>
        <end position="146"/>
    </location>
</feature>
<dbReference type="InterPro" id="IPR001610">
    <property type="entry name" value="PAC"/>
</dbReference>
<accession>A0ABQ4P9I5</accession>
<dbReference type="SMART" id="SM00091">
    <property type="entry name" value="PAS"/>
    <property type="match status" value="2"/>
</dbReference>
<organism evidence="4 5">
    <name type="scientific">Shewanella algidipiscicola</name>
    <dbReference type="NCBI Taxonomy" id="614070"/>
    <lineage>
        <taxon>Bacteria</taxon>
        <taxon>Pseudomonadati</taxon>
        <taxon>Pseudomonadota</taxon>
        <taxon>Gammaproteobacteria</taxon>
        <taxon>Alteromonadales</taxon>
        <taxon>Shewanellaceae</taxon>
        <taxon>Shewanella</taxon>
    </lineage>
</organism>
<gene>
    <name evidence="4" type="ORF">TUM4630_08960</name>
</gene>
<dbReference type="Gene3D" id="3.30.70.270">
    <property type="match status" value="1"/>
</dbReference>
<dbReference type="Gene3D" id="3.30.450.20">
    <property type="entry name" value="PAS domain"/>
    <property type="match status" value="2"/>
</dbReference>